<dbReference type="OrthoDB" id="9813995at2"/>
<evidence type="ECO:0000313" key="6">
    <source>
        <dbReference type="EMBL" id="MFG6272367.1"/>
    </source>
</evidence>
<dbReference type="RefSeq" id="WP_113855756.1">
    <property type="nucleotide sequence ID" value="NZ_CP011940.1"/>
</dbReference>
<evidence type="ECO:0000313" key="7">
    <source>
        <dbReference type="EMBL" id="NME27545.1"/>
    </source>
</evidence>
<keyword evidence="9" id="KW-1185">Reference proteome</keyword>
<dbReference type="KEGG" id="mhw:ACT01_07475"/>
<comment type="caution">
    <text evidence="7">The sequence shown here is derived from an EMBL/GenBank/DDBJ whole genome shotgun (WGS) entry which is preliminary data.</text>
</comment>
<dbReference type="SUPFAM" id="SSF52218">
    <property type="entry name" value="Flavoproteins"/>
    <property type="match status" value="1"/>
</dbReference>
<dbReference type="InterPro" id="IPR017900">
    <property type="entry name" value="4Fe4S_Fe_S_CS"/>
</dbReference>
<keyword evidence="4" id="KW-0411">Iron-sulfur</keyword>
<reference evidence="6 9" key="2">
    <citation type="submission" date="2024-10" db="EMBL/GenBank/DDBJ databases">
        <authorList>
            <person name="Sang B.-I."/>
            <person name="Prabhaharan D."/>
        </authorList>
    </citation>
    <scope>NUCLEOTIDE SEQUENCE [LARGE SCALE GENOMIC DNA]</scope>
    <source>
        <strain evidence="6 9">MH</strain>
    </source>
</reference>
<dbReference type="EMBL" id="JABAFG010000003">
    <property type="protein sequence ID" value="NME27545.1"/>
    <property type="molecule type" value="Genomic_DNA"/>
</dbReference>
<keyword evidence="2" id="KW-0479">Metal-binding</keyword>
<evidence type="ECO:0000256" key="2">
    <source>
        <dbReference type="ARBA" id="ARBA00022723"/>
    </source>
</evidence>
<dbReference type="InterPro" id="IPR017896">
    <property type="entry name" value="4Fe4S_Fe-S-bd"/>
</dbReference>
<dbReference type="NCBIfam" id="NF038196">
    <property type="entry name" value="ferrodoxin_EFR1"/>
    <property type="match status" value="1"/>
</dbReference>
<dbReference type="InterPro" id="IPR047964">
    <property type="entry name" value="EFR1-like"/>
</dbReference>
<dbReference type="InterPro" id="IPR029039">
    <property type="entry name" value="Flavoprotein-like_sf"/>
</dbReference>
<dbReference type="PANTHER" id="PTHR43687:SF1">
    <property type="entry name" value="FERREDOXIN III"/>
    <property type="match status" value="1"/>
</dbReference>
<dbReference type="Gene3D" id="3.30.70.20">
    <property type="match status" value="1"/>
</dbReference>
<gene>
    <name evidence="6" type="ORF">ACGTZG_04115</name>
    <name evidence="7" type="ORF">HF872_02720</name>
</gene>
<keyword evidence="3" id="KW-0408">Iron</keyword>
<dbReference type="Gene3D" id="3.40.50.360">
    <property type="match status" value="1"/>
</dbReference>
<dbReference type="SUPFAM" id="SSF54862">
    <property type="entry name" value="4Fe-4S ferredoxins"/>
    <property type="match status" value="1"/>
</dbReference>
<organism evidence="7 8">
    <name type="scientific">Megasphaera hexanoica</name>
    <dbReference type="NCBI Taxonomy" id="1675036"/>
    <lineage>
        <taxon>Bacteria</taxon>
        <taxon>Bacillati</taxon>
        <taxon>Bacillota</taxon>
        <taxon>Negativicutes</taxon>
        <taxon>Veillonellales</taxon>
        <taxon>Veillonellaceae</taxon>
        <taxon>Megasphaera</taxon>
    </lineage>
</organism>
<dbReference type="PROSITE" id="PS00198">
    <property type="entry name" value="4FE4S_FER_1"/>
    <property type="match status" value="2"/>
</dbReference>
<feature type="domain" description="4Fe-4S ferredoxin-type" evidence="5">
    <location>
        <begin position="178"/>
        <end position="207"/>
    </location>
</feature>
<evidence type="ECO:0000259" key="5">
    <source>
        <dbReference type="PROSITE" id="PS51379"/>
    </source>
</evidence>
<sequence>MILYFSGTGNSLSAARFLARETGDTAVHVVDLTAHCGTCRGIQDKVIGFVFPVYFGDLPDPVREFAEYTRFAPSTYFYAVATCGSTPGNALYNLQEILERKRCHLSYGRAVPMIANSTATWKKGVTYDLSRLETARKKLVSIATAVRARTVNTDEVKRSLTGSLMAMQLVRHMGKRRFAISVDIEACTGCGICERLCPMHNITIKNGKARAGDQCVSCMACAHWCPSGGILVHGHAISREDQYHHPDIEVKDLFLR</sequence>
<dbReference type="PANTHER" id="PTHR43687">
    <property type="entry name" value="ADENYLYLSULFATE REDUCTASE, BETA SUBUNIT"/>
    <property type="match status" value="1"/>
</dbReference>
<evidence type="ECO:0000313" key="9">
    <source>
        <dbReference type="Proteomes" id="UP001605989"/>
    </source>
</evidence>
<proteinExistence type="predicted"/>
<dbReference type="PROSITE" id="PS51379">
    <property type="entry name" value="4FE4S_FER_2"/>
    <property type="match status" value="2"/>
</dbReference>
<accession>A0A848BQL2</accession>
<feature type="domain" description="4Fe-4S ferredoxin-type" evidence="5">
    <location>
        <begin position="213"/>
        <end position="235"/>
    </location>
</feature>
<dbReference type="AlphaFoldDB" id="A0A848BQL2"/>
<dbReference type="Proteomes" id="UP000591071">
    <property type="component" value="Unassembled WGS sequence"/>
</dbReference>
<dbReference type="EMBL" id="JBIEKR010000003">
    <property type="protein sequence ID" value="MFG6272367.1"/>
    <property type="molecule type" value="Genomic_DNA"/>
</dbReference>
<dbReference type="Proteomes" id="UP001605989">
    <property type="component" value="Unassembled WGS sequence"/>
</dbReference>
<dbReference type="Pfam" id="PF13187">
    <property type="entry name" value="Fer4_9"/>
    <property type="match status" value="1"/>
</dbReference>
<evidence type="ECO:0000256" key="4">
    <source>
        <dbReference type="ARBA" id="ARBA00023014"/>
    </source>
</evidence>
<name>A0A848BQL2_9FIRM</name>
<keyword evidence="1" id="KW-0004">4Fe-4S</keyword>
<reference evidence="7 8" key="1">
    <citation type="submission" date="2020-04" db="EMBL/GenBank/DDBJ databases">
        <authorList>
            <person name="Hitch T.C.A."/>
            <person name="Wylensek D."/>
            <person name="Clavel T."/>
        </authorList>
    </citation>
    <scope>NUCLEOTIDE SEQUENCE [LARGE SCALE GENOMIC DNA]</scope>
    <source>
        <strain evidence="7 8">Oil-RF-744-FAT-WT-6-1</strain>
    </source>
</reference>
<evidence type="ECO:0000256" key="1">
    <source>
        <dbReference type="ARBA" id="ARBA00022485"/>
    </source>
</evidence>
<dbReference type="InterPro" id="IPR050572">
    <property type="entry name" value="Fe-S_Ferredoxin"/>
</dbReference>
<protein>
    <submittedName>
        <fullName evidence="7">4Fe-4S binding protein</fullName>
    </submittedName>
    <submittedName>
        <fullName evidence="6">EFR1 family ferrodoxin</fullName>
    </submittedName>
</protein>
<evidence type="ECO:0000313" key="8">
    <source>
        <dbReference type="Proteomes" id="UP000591071"/>
    </source>
</evidence>
<dbReference type="GO" id="GO:0046872">
    <property type="term" value="F:metal ion binding"/>
    <property type="evidence" value="ECO:0007669"/>
    <property type="project" value="UniProtKB-KW"/>
</dbReference>
<evidence type="ECO:0000256" key="3">
    <source>
        <dbReference type="ARBA" id="ARBA00023004"/>
    </source>
</evidence>
<dbReference type="GO" id="GO:0051539">
    <property type="term" value="F:4 iron, 4 sulfur cluster binding"/>
    <property type="evidence" value="ECO:0007669"/>
    <property type="project" value="UniProtKB-KW"/>
</dbReference>